<accession>A0A8X6QWA5</accession>
<protein>
    <submittedName>
        <fullName evidence="2">Uncharacterized protein</fullName>
    </submittedName>
</protein>
<feature type="region of interest" description="Disordered" evidence="1">
    <location>
        <begin position="1"/>
        <end position="21"/>
    </location>
</feature>
<name>A0A8X6QWA5_NEPPI</name>
<organism evidence="2 3">
    <name type="scientific">Nephila pilipes</name>
    <name type="common">Giant wood spider</name>
    <name type="synonym">Nephila maculata</name>
    <dbReference type="NCBI Taxonomy" id="299642"/>
    <lineage>
        <taxon>Eukaryota</taxon>
        <taxon>Metazoa</taxon>
        <taxon>Ecdysozoa</taxon>
        <taxon>Arthropoda</taxon>
        <taxon>Chelicerata</taxon>
        <taxon>Arachnida</taxon>
        <taxon>Araneae</taxon>
        <taxon>Araneomorphae</taxon>
        <taxon>Entelegynae</taxon>
        <taxon>Araneoidea</taxon>
        <taxon>Nephilidae</taxon>
        <taxon>Nephila</taxon>
    </lineage>
</organism>
<dbReference type="AlphaFoldDB" id="A0A8X6QWA5"/>
<gene>
    <name evidence="2" type="ORF">NPIL_700401</name>
</gene>
<keyword evidence="3" id="KW-1185">Reference proteome</keyword>
<comment type="caution">
    <text evidence="2">The sequence shown here is derived from an EMBL/GenBank/DDBJ whole genome shotgun (WGS) entry which is preliminary data.</text>
</comment>
<dbReference type="EMBL" id="BMAW01130163">
    <property type="protein sequence ID" value="GFU33829.1"/>
    <property type="molecule type" value="Genomic_DNA"/>
</dbReference>
<reference evidence="2" key="1">
    <citation type="submission" date="2020-08" db="EMBL/GenBank/DDBJ databases">
        <title>Multicomponent nature underlies the extraordinary mechanical properties of spider dragline silk.</title>
        <authorList>
            <person name="Kono N."/>
            <person name="Nakamura H."/>
            <person name="Mori M."/>
            <person name="Yoshida Y."/>
            <person name="Ohtoshi R."/>
            <person name="Malay A.D."/>
            <person name="Moran D.A.P."/>
            <person name="Tomita M."/>
            <person name="Numata K."/>
            <person name="Arakawa K."/>
        </authorList>
    </citation>
    <scope>NUCLEOTIDE SEQUENCE</scope>
</reference>
<sequence>MQHKLIANEATRHSEKLSSSSELLRNPIRENLGPGVVLVHNPSCGKSLCEEHFGTLQSFQISLFYRQRKMFGFSEDATSELEMNPFPDVGFCLSLEVSGDDAMILERFRGQS</sequence>
<evidence type="ECO:0000256" key="1">
    <source>
        <dbReference type="SAM" id="MobiDB-lite"/>
    </source>
</evidence>
<dbReference type="Proteomes" id="UP000887013">
    <property type="component" value="Unassembled WGS sequence"/>
</dbReference>
<evidence type="ECO:0000313" key="2">
    <source>
        <dbReference type="EMBL" id="GFU33829.1"/>
    </source>
</evidence>
<evidence type="ECO:0000313" key="3">
    <source>
        <dbReference type="Proteomes" id="UP000887013"/>
    </source>
</evidence>
<dbReference type="OrthoDB" id="10367753at2759"/>
<proteinExistence type="predicted"/>